<reference evidence="3 4" key="2">
    <citation type="journal article" date="2016" name="Genome Announc.">
        <title>Permanent Draft Genome Sequences for Two Variants of Frankia sp. Strain CpI1, the First Frankia Strain Isolated from Root Nodules of Comptonia peregrina.</title>
        <authorList>
            <person name="Oshone R."/>
            <person name="Hurst S.G.IV."/>
            <person name="Abebe-Akele F."/>
            <person name="Simpson S."/>
            <person name="Morris K."/>
            <person name="Thomas W.K."/>
            <person name="Tisa L.S."/>
        </authorList>
    </citation>
    <scope>NUCLEOTIDE SEQUENCE [LARGE SCALE GENOMIC DNA]</scope>
    <source>
        <strain evidence="4">CpI1-S</strain>
    </source>
</reference>
<dbReference type="AlphaFoldDB" id="A0A0D8B835"/>
<evidence type="ECO:0000256" key="1">
    <source>
        <dbReference type="SAM" id="MobiDB-lite"/>
    </source>
</evidence>
<reference evidence="4" key="1">
    <citation type="submission" date="2015-02" db="EMBL/GenBank/DDBJ databases">
        <title>Draft Genome of Frankia sp. CpI1-S.</title>
        <authorList>
            <person name="Oshone R.T."/>
            <person name="Ngom M."/>
            <person name="Ghodhbane-Gtari F."/>
            <person name="Gtari M."/>
            <person name="Morris K."/>
            <person name="Thomas K."/>
            <person name="Sen A."/>
            <person name="Tisa L.S."/>
        </authorList>
    </citation>
    <scope>NUCLEOTIDE SEQUENCE [LARGE SCALE GENOMIC DNA]</scope>
    <source>
        <strain evidence="4">CpI1-S</strain>
    </source>
</reference>
<feature type="compositionally biased region" description="Low complexity" evidence="1">
    <location>
        <begin position="129"/>
        <end position="156"/>
    </location>
</feature>
<comment type="caution">
    <text evidence="3">The sequence shown here is derived from an EMBL/GenBank/DDBJ whole genome shotgun (WGS) entry which is preliminary data.</text>
</comment>
<accession>A0A0D8B835</accession>
<dbReference type="EMBL" id="JYFN01000060">
    <property type="protein sequence ID" value="KJE20443.1"/>
    <property type="molecule type" value="Genomic_DNA"/>
</dbReference>
<feature type="region of interest" description="Disordered" evidence="1">
    <location>
        <begin position="44"/>
        <end position="156"/>
    </location>
</feature>
<evidence type="ECO:0000313" key="3">
    <source>
        <dbReference type="EMBL" id="KJE20443.1"/>
    </source>
</evidence>
<sequence length="156" mass="15735">MTTLSSLRPVQFLQSIHMRRSTIALVVFFLLTVALYLLVRPTPERVVQSRRSAQTTQSTVTGGSDGSGVARTPKPHRATATPTGSVTPTPTPTPTATGDPAATAIPTAPSTPLSPTATADTGSGLRSDGTTATPGATVPAPTATLGLGSSGTTTQP</sequence>
<keyword evidence="2" id="KW-0472">Membrane</keyword>
<evidence type="ECO:0000313" key="4">
    <source>
        <dbReference type="Proteomes" id="UP000032545"/>
    </source>
</evidence>
<evidence type="ECO:0000256" key="2">
    <source>
        <dbReference type="SAM" id="Phobius"/>
    </source>
</evidence>
<feature type="compositionally biased region" description="Low complexity" evidence="1">
    <location>
        <begin position="52"/>
        <end position="70"/>
    </location>
</feature>
<organism evidence="3 4">
    <name type="scientific">Frankia torreyi</name>
    <dbReference type="NCBI Taxonomy" id="1856"/>
    <lineage>
        <taxon>Bacteria</taxon>
        <taxon>Bacillati</taxon>
        <taxon>Actinomycetota</taxon>
        <taxon>Actinomycetes</taxon>
        <taxon>Frankiales</taxon>
        <taxon>Frankiaceae</taxon>
        <taxon>Frankia</taxon>
    </lineage>
</organism>
<keyword evidence="2" id="KW-0812">Transmembrane</keyword>
<feature type="compositionally biased region" description="Low complexity" evidence="1">
    <location>
        <begin position="78"/>
        <end position="121"/>
    </location>
</feature>
<keyword evidence="2" id="KW-1133">Transmembrane helix</keyword>
<gene>
    <name evidence="3" type="ORF">FF36_05275</name>
</gene>
<keyword evidence="4" id="KW-1185">Reference proteome</keyword>
<name>A0A0D8B835_9ACTN</name>
<dbReference type="Proteomes" id="UP000032545">
    <property type="component" value="Unassembled WGS sequence"/>
</dbReference>
<feature type="transmembrane region" description="Helical" evidence="2">
    <location>
        <begin position="21"/>
        <end position="39"/>
    </location>
</feature>
<dbReference type="PATRIC" id="fig|1502723.3.peg.5496"/>
<protein>
    <submittedName>
        <fullName evidence="3">Uncharacterized protein</fullName>
    </submittedName>
</protein>
<proteinExistence type="predicted"/>